<reference evidence="2 3" key="1">
    <citation type="submission" date="2020-04" db="EMBL/GenBank/DDBJ databases">
        <title>Chromosome-level genome assembly of a cyprinid fish Onychostoma macrolepis by integration of Nanopore Sequencing, Bionano and Hi-C technology.</title>
        <authorList>
            <person name="Wang D."/>
        </authorList>
    </citation>
    <scope>NUCLEOTIDE SEQUENCE [LARGE SCALE GENOMIC DNA]</scope>
    <source>
        <strain evidence="2">SWU-2019</strain>
        <tissue evidence="2">Muscle</tissue>
    </source>
</reference>
<name>A0A7J6CGQ0_9TELE</name>
<keyword evidence="1" id="KW-0812">Transmembrane</keyword>
<keyword evidence="1" id="KW-0472">Membrane</keyword>
<proteinExistence type="predicted"/>
<keyword evidence="1" id="KW-1133">Transmembrane helix</keyword>
<evidence type="ECO:0000313" key="2">
    <source>
        <dbReference type="EMBL" id="KAF4106306.1"/>
    </source>
</evidence>
<organism evidence="2 3">
    <name type="scientific">Onychostoma macrolepis</name>
    <dbReference type="NCBI Taxonomy" id="369639"/>
    <lineage>
        <taxon>Eukaryota</taxon>
        <taxon>Metazoa</taxon>
        <taxon>Chordata</taxon>
        <taxon>Craniata</taxon>
        <taxon>Vertebrata</taxon>
        <taxon>Euteleostomi</taxon>
        <taxon>Actinopterygii</taxon>
        <taxon>Neopterygii</taxon>
        <taxon>Teleostei</taxon>
        <taxon>Ostariophysi</taxon>
        <taxon>Cypriniformes</taxon>
        <taxon>Cyprinidae</taxon>
        <taxon>Acrossocheilinae</taxon>
        <taxon>Onychostoma</taxon>
    </lineage>
</organism>
<keyword evidence="3" id="KW-1185">Reference proteome</keyword>
<accession>A0A7J6CGQ0</accession>
<gene>
    <name evidence="2" type="ORF">G5714_012296</name>
</gene>
<evidence type="ECO:0000313" key="3">
    <source>
        <dbReference type="Proteomes" id="UP000579812"/>
    </source>
</evidence>
<feature type="transmembrane region" description="Helical" evidence="1">
    <location>
        <begin position="177"/>
        <end position="198"/>
    </location>
</feature>
<evidence type="ECO:0000256" key="1">
    <source>
        <dbReference type="SAM" id="Phobius"/>
    </source>
</evidence>
<protein>
    <submittedName>
        <fullName evidence="2">Uncharacterized protein</fullName>
    </submittedName>
</protein>
<dbReference type="Proteomes" id="UP000579812">
    <property type="component" value="Unassembled WGS sequence"/>
</dbReference>
<dbReference type="EMBL" id="JAAMOB010000012">
    <property type="protein sequence ID" value="KAF4106306.1"/>
    <property type="molecule type" value="Genomic_DNA"/>
</dbReference>
<comment type="caution">
    <text evidence="2">The sequence shown here is derived from an EMBL/GenBank/DDBJ whole genome shotgun (WGS) entry which is preliminary data.</text>
</comment>
<sequence>MSSRESQSCMNSCCEDTDCRITAMNAVNAVQLFILVCTFTAVCQADDGTCSVTCDDVIGSVGKEVNLTCSVSQQCIKCCIKMFKYTEIYIDSDICKQVVPEGSCEQRSSLTCRYTPTTALTAKFKFFLQPTCAAKTTEFTVNITGLKNGRKTPEEGINNNPSEVSAPDTEAGLGAKVSAIAAVVGCFILIIIITMTVIRNKKPNLNRSCGFQKRMFLCIKHDEDNSDHTEDVI</sequence>
<dbReference type="AlphaFoldDB" id="A0A7J6CGQ0"/>
<dbReference type="OrthoDB" id="8937644at2759"/>